<keyword evidence="1" id="KW-0472">Membrane</keyword>
<comment type="caution">
    <text evidence="2">The sequence shown here is derived from an EMBL/GenBank/DDBJ whole genome shotgun (WGS) entry which is preliminary data.</text>
</comment>
<gene>
    <name evidence="2" type="ORF">ACFVKH_12865</name>
</gene>
<accession>A0ABW6IG55</accession>
<evidence type="ECO:0000313" key="2">
    <source>
        <dbReference type="EMBL" id="MFE4107180.1"/>
    </source>
</evidence>
<evidence type="ECO:0000256" key="1">
    <source>
        <dbReference type="SAM" id="Phobius"/>
    </source>
</evidence>
<feature type="transmembrane region" description="Helical" evidence="1">
    <location>
        <begin position="6"/>
        <end position="31"/>
    </location>
</feature>
<dbReference type="InterPro" id="IPR045589">
    <property type="entry name" value="DUF6464"/>
</dbReference>
<dbReference type="Proteomes" id="UP001600165">
    <property type="component" value="Unassembled WGS sequence"/>
</dbReference>
<keyword evidence="1" id="KW-1133">Transmembrane helix</keyword>
<dbReference type="RefSeq" id="WP_377965647.1">
    <property type="nucleotide sequence ID" value="NZ_JBHZOL010000081.1"/>
</dbReference>
<keyword evidence="1" id="KW-0812">Transmembrane</keyword>
<keyword evidence="3" id="KW-1185">Reference proteome</keyword>
<sequence>MKERSFPGLSMTIVAFIILIGISPALLSWWVGRQARHRTQAQLALAMESVAARGLSALAERSRDRCYGEPPSYTVGDLSCQFNARSPYLRCAVNPVGPCGTCQHYQAKPELYGDRPWPDRF</sequence>
<reference evidence="2 3" key="1">
    <citation type="submission" date="2024-10" db="EMBL/GenBank/DDBJ databases">
        <authorList>
            <person name="Ratan Roy A."/>
            <person name="Morales Sandoval P.H."/>
            <person name="De Los Santos Villalobos S."/>
            <person name="Chakraborty S."/>
            <person name="Mukherjee J."/>
        </authorList>
    </citation>
    <scope>NUCLEOTIDE SEQUENCE [LARGE SCALE GENOMIC DNA]</scope>
    <source>
        <strain evidence="2 3">S1</strain>
    </source>
</reference>
<organism evidence="2 3">
    <name type="scientific">Almyronema epifaneia S1</name>
    <dbReference type="NCBI Taxonomy" id="2991925"/>
    <lineage>
        <taxon>Bacteria</taxon>
        <taxon>Bacillati</taxon>
        <taxon>Cyanobacteriota</taxon>
        <taxon>Cyanophyceae</taxon>
        <taxon>Nodosilineales</taxon>
        <taxon>Nodosilineaceae</taxon>
        <taxon>Almyronema</taxon>
        <taxon>Almyronema epifaneia</taxon>
    </lineage>
</organism>
<dbReference type="Pfam" id="PF20065">
    <property type="entry name" value="DUF6464"/>
    <property type="match status" value="1"/>
</dbReference>
<protein>
    <submittedName>
        <fullName evidence="2">DUF6464 family protein</fullName>
    </submittedName>
</protein>
<proteinExistence type="predicted"/>
<evidence type="ECO:0000313" key="3">
    <source>
        <dbReference type="Proteomes" id="UP001600165"/>
    </source>
</evidence>
<name>A0ABW6IG55_9CYAN</name>
<dbReference type="EMBL" id="JBHZOL010000081">
    <property type="protein sequence ID" value="MFE4107180.1"/>
    <property type="molecule type" value="Genomic_DNA"/>
</dbReference>